<dbReference type="Gene3D" id="3.30.70.120">
    <property type="match status" value="1"/>
</dbReference>
<dbReference type="Pfam" id="PF02641">
    <property type="entry name" value="DUF190"/>
    <property type="match status" value="1"/>
</dbReference>
<evidence type="ECO:0000313" key="2">
    <source>
        <dbReference type="EMBL" id="CAG9168091.1"/>
    </source>
</evidence>
<gene>
    <name evidence="2" type="ORF">LMG23992_01015</name>
</gene>
<name>A0ABN7Y6P4_9BURK</name>
<dbReference type="Proteomes" id="UP000727654">
    <property type="component" value="Unassembled WGS sequence"/>
</dbReference>
<comment type="similarity">
    <text evidence="1">Belongs to the UPF0166 family.</text>
</comment>
<comment type="caution">
    <text evidence="2">The sequence shown here is derived from an EMBL/GenBank/DDBJ whole genome shotgun (WGS) entry which is preliminary data.</text>
</comment>
<sequence>MERGYQVTFFTQHDRKHGEKPLAEWLLDTLKGMGIQGATLMVCAEGVGHHHQLHTYHFLSLQDQPVEVSMVVSETDCERVLGRLNEEEGLALFYARTPVEFGNAGGANEVASGP</sequence>
<accession>A0ABN7Y6P4</accession>
<reference evidence="2 3" key="1">
    <citation type="submission" date="2021-08" db="EMBL/GenBank/DDBJ databases">
        <authorList>
            <person name="Peeters C."/>
        </authorList>
    </citation>
    <scope>NUCLEOTIDE SEQUENCE [LARGE SCALE GENOMIC DNA]</scope>
    <source>
        <strain evidence="2 3">LMG 23992</strain>
    </source>
</reference>
<evidence type="ECO:0000313" key="3">
    <source>
        <dbReference type="Proteomes" id="UP000727654"/>
    </source>
</evidence>
<dbReference type="InterPro" id="IPR003793">
    <property type="entry name" value="UPF0166"/>
</dbReference>
<dbReference type="EMBL" id="CAJZAI010000002">
    <property type="protein sequence ID" value="CAG9168091.1"/>
    <property type="molecule type" value="Genomic_DNA"/>
</dbReference>
<dbReference type="InterPro" id="IPR011322">
    <property type="entry name" value="N-reg_PII-like_a/b"/>
</dbReference>
<evidence type="ECO:0000256" key="1">
    <source>
        <dbReference type="ARBA" id="ARBA00010554"/>
    </source>
</evidence>
<dbReference type="RefSeq" id="WP_224078692.1">
    <property type="nucleotide sequence ID" value="NZ_CAJZAI010000002.1"/>
</dbReference>
<protein>
    <recommendedName>
        <fullName evidence="4">DUF190 domain-containing protein</fullName>
    </recommendedName>
</protein>
<keyword evidence="3" id="KW-1185">Reference proteome</keyword>
<dbReference type="SUPFAM" id="SSF54913">
    <property type="entry name" value="GlnB-like"/>
    <property type="match status" value="1"/>
</dbReference>
<evidence type="ECO:0008006" key="4">
    <source>
        <dbReference type="Google" id="ProtNLM"/>
    </source>
</evidence>
<dbReference type="InterPro" id="IPR015867">
    <property type="entry name" value="N-reg_PII/ATP_PRibTrfase_C"/>
</dbReference>
<proteinExistence type="inferred from homology"/>
<organism evidence="2 3">
    <name type="scientific">Cupriavidus laharis</name>
    <dbReference type="NCBI Taxonomy" id="151654"/>
    <lineage>
        <taxon>Bacteria</taxon>
        <taxon>Pseudomonadati</taxon>
        <taxon>Pseudomonadota</taxon>
        <taxon>Betaproteobacteria</taxon>
        <taxon>Burkholderiales</taxon>
        <taxon>Burkholderiaceae</taxon>
        <taxon>Cupriavidus</taxon>
    </lineage>
</organism>